<keyword evidence="6 7" id="KW-0472">Membrane</keyword>
<evidence type="ECO:0000256" key="1">
    <source>
        <dbReference type="ARBA" id="ARBA00004651"/>
    </source>
</evidence>
<keyword evidence="2 7" id="KW-0813">Transport</keyword>
<reference evidence="9 10" key="1">
    <citation type="submission" date="2023-09" db="EMBL/GenBank/DDBJ databases">
        <title>Microbial mechanism of fulvic acid promoting antimony reduction mineralization in rice fields.</title>
        <authorList>
            <person name="Chen G."/>
            <person name="Lan J."/>
        </authorList>
    </citation>
    <scope>NUCLEOTIDE SEQUENCE [LARGE SCALE GENOMIC DNA]</scope>
    <source>
        <strain evidence="9 10">PS1</strain>
    </source>
</reference>
<dbReference type="PANTHER" id="PTHR30465:SF0">
    <property type="entry name" value="OLIGOPEPTIDE TRANSPORT SYSTEM PERMEASE PROTEIN APPB"/>
    <property type="match status" value="1"/>
</dbReference>
<dbReference type="Proteomes" id="UP001303324">
    <property type="component" value="Chromosome"/>
</dbReference>
<feature type="transmembrane region" description="Helical" evidence="7">
    <location>
        <begin position="216"/>
        <end position="239"/>
    </location>
</feature>
<evidence type="ECO:0000256" key="2">
    <source>
        <dbReference type="ARBA" id="ARBA00022448"/>
    </source>
</evidence>
<dbReference type="PANTHER" id="PTHR30465">
    <property type="entry name" value="INNER MEMBRANE ABC TRANSPORTER"/>
    <property type="match status" value="1"/>
</dbReference>
<comment type="subcellular location">
    <subcellularLocation>
        <location evidence="1 7">Cell membrane</location>
        <topology evidence="1 7">Multi-pass membrane protein</topology>
    </subcellularLocation>
</comment>
<feature type="domain" description="ABC transmembrane type-1" evidence="8">
    <location>
        <begin position="82"/>
        <end position="284"/>
    </location>
</feature>
<evidence type="ECO:0000256" key="4">
    <source>
        <dbReference type="ARBA" id="ARBA00022692"/>
    </source>
</evidence>
<dbReference type="PROSITE" id="PS50928">
    <property type="entry name" value="ABC_TM1"/>
    <property type="match status" value="1"/>
</dbReference>
<feature type="transmembrane region" description="Helical" evidence="7">
    <location>
        <begin position="156"/>
        <end position="175"/>
    </location>
</feature>
<keyword evidence="4 7" id="KW-0812">Transmembrane</keyword>
<keyword evidence="10" id="KW-1185">Reference proteome</keyword>
<proteinExistence type="inferred from homology"/>
<comment type="similarity">
    <text evidence="7">Belongs to the binding-protein-dependent transport system permease family.</text>
</comment>
<dbReference type="InterPro" id="IPR000515">
    <property type="entry name" value="MetI-like"/>
</dbReference>
<dbReference type="Pfam" id="PF00528">
    <property type="entry name" value="BPD_transp_1"/>
    <property type="match status" value="1"/>
</dbReference>
<evidence type="ECO:0000259" key="8">
    <source>
        <dbReference type="PROSITE" id="PS50928"/>
    </source>
</evidence>
<evidence type="ECO:0000256" key="7">
    <source>
        <dbReference type="RuleBase" id="RU363032"/>
    </source>
</evidence>
<evidence type="ECO:0000256" key="3">
    <source>
        <dbReference type="ARBA" id="ARBA00022475"/>
    </source>
</evidence>
<evidence type="ECO:0000256" key="6">
    <source>
        <dbReference type="ARBA" id="ARBA00023136"/>
    </source>
</evidence>
<dbReference type="SUPFAM" id="SSF161098">
    <property type="entry name" value="MetI-like"/>
    <property type="match status" value="1"/>
</dbReference>
<accession>A0ABY9VJE2</accession>
<keyword evidence="5 7" id="KW-1133">Transmembrane helix</keyword>
<feature type="transmembrane region" description="Helical" evidence="7">
    <location>
        <begin position="12"/>
        <end position="33"/>
    </location>
</feature>
<dbReference type="EMBL" id="CP134494">
    <property type="protein sequence ID" value="WNF21076.1"/>
    <property type="molecule type" value="Genomic_DNA"/>
</dbReference>
<feature type="transmembrane region" description="Helical" evidence="7">
    <location>
        <begin position="121"/>
        <end position="144"/>
    </location>
</feature>
<gene>
    <name evidence="9" type="ORF">RH061_12775</name>
</gene>
<feature type="transmembrane region" description="Helical" evidence="7">
    <location>
        <begin position="265"/>
        <end position="286"/>
    </location>
</feature>
<feature type="transmembrane region" description="Helical" evidence="7">
    <location>
        <begin position="81"/>
        <end position="101"/>
    </location>
</feature>
<keyword evidence="3" id="KW-1003">Cell membrane</keyword>
<dbReference type="Gene3D" id="1.10.3720.10">
    <property type="entry name" value="MetI-like"/>
    <property type="match status" value="1"/>
</dbReference>
<dbReference type="RefSeq" id="WP_311070666.1">
    <property type="nucleotide sequence ID" value="NZ_CP134494.1"/>
</dbReference>
<dbReference type="CDD" id="cd06261">
    <property type="entry name" value="TM_PBP2"/>
    <property type="match status" value="1"/>
</dbReference>
<evidence type="ECO:0000256" key="5">
    <source>
        <dbReference type="ARBA" id="ARBA00022989"/>
    </source>
</evidence>
<evidence type="ECO:0000313" key="9">
    <source>
        <dbReference type="EMBL" id="WNF21076.1"/>
    </source>
</evidence>
<dbReference type="InterPro" id="IPR035906">
    <property type="entry name" value="MetI-like_sf"/>
</dbReference>
<protein>
    <submittedName>
        <fullName evidence="9">ABC transporter permease subunit</fullName>
    </submittedName>
</protein>
<feature type="transmembrane region" description="Helical" evidence="7">
    <location>
        <begin position="306"/>
        <end position="325"/>
    </location>
</feature>
<sequence length="329" mass="37350">MKKTDVGRDLLTIIYLLTLFMVISFYFGSGSLADFTGKLYALYPSEEIVRNMQDLILLAASEGSLGITRNGEPFEAVVVTYVYKSIPIIITAFALAIPLGIAKGIFDYRKKNTVTGIGQGLTSFITALPDFFLILSLQWIILFHFRFIDWFGSEQWYNFILPSLLVALYPLMYLARVTSAALSNEDGAMYIRTARAMGLTEKLVIKKHILKKCKAAIIQHIPAVTTYILSNLLMVEWLLDYKGAAWRLLYAIQRSNDLKHNEMGLAVELSICFMVILFISQSLSILLQQKHLTEKPNPAIQILRMIFRYFLISIFICLLFVLISMTPKI</sequence>
<organism evidence="9 10">
    <name type="scientific">Mesobacillus jeotgali</name>
    <dbReference type="NCBI Taxonomy" id="129985"/>
    <lineage>
        <taxon>Bacteria</taxon>
        <taxon>Bacillati</taxon>
        <taxon>Bacillota</taxon>
        <taxon>Bacilli</taxon>
        <taxon>Bacillales</taxon>
        <taxon>Bacillaceae</taxon>
        <taxon>Mesobacillus</taxon>
    </lineage>
</organism>
<evidence type="ECO:0000313" key="10">
    <source>
        <dbReference type="Proteomes" id="UP001303324"/>
    </source>
</evidence>
<name>A0ABY9VJE2_9BACI</name>